<sequence>MDSAQAPNGVPRLNPAMLESFKPAKVFQDNSKRITSLHFDDSGQYLVTASEDDSLRLYDCVAGKTHKVLHSKKYGVHLARFTHRGPNHVLYASTKESGEKPNADTIRFLSTTDNRYISYFHGHKHAVTSLEVSPLDDTFVSASLDGTVRIWDSRNPQCQGCITLPPGQRAVVGIDQQSLVLAVVTQNPSNAADLPCISLFDMRHFDAGAFERQPLFDPTFQYTPRGPPPRLPQITSAKFSPDGNRILVTTAGDVHYIVDSFKTDETHARIGGGATDSLNFNDVWFGSEADWAPDSEHVITANASEGGTVGVYAIGAAEAGGGSNLVCQLDYVAPTPVQRVAFNHRYNMFVSASQAALCFWIPENNV</sequence>
<dbReference type="PANTHER" id="PTHR19861:SF0">
    <property type="entry name" value="WD REPEAT-CONTAINING PROTEIN 82"/>
    <property type="match status" value="1"/>
</dbReference>
<dbReference type="GO" id="GO:0003682">
    <property type="term" value="F:chromatin binding"/>
    <property type="evidence" value="ECO:0007669"/>
    <property type="project" value="TreeGrafter"/>
</dbReference>
<dbReference type="PROSITE" id="PS50082">
    <property type="entry name" value="WD_REPEATS_2"/>
    <property type="match status" value="2"/>
</dbReference>
<keyword evidence="5" id="KW-0539">Nucleus</keyword>
<feature type="repeat" description="WD" evidence="6">
    <location>
        <begin position="120"/>
        <end position="152"/>
    </location>
</feature>
<dbReference type="SUPFAM" id="SSF50978">
    <property type="entry name" value="WD40 repeat-like"/>
    <property type="match status" value="1"/>
</dbReference>
<name>A0A0L0SMC6_ALLM3</name>
<reference evidence="8" key="2">
    <citation type="submission" date="2009-11" db="EMBL/GenBank/DDBJ databases">
        <title>The Genome Sequence of Allomyces macrogynus strain ATCC 38327.</title>
        <authorList>
            <consortium name="The Broad Institute Genome Sequencing Platform"/>
            <person name="Russ C."/>
            <person name="Cuomo C."/>
            <person name="Shea T."/>
            <person name="Young S.K."/>
            <person name="Zeng Q."/>
            <person name="Koehrsen M."/>
            <person name="Haas B."/>
            <person name="Borodovsky M."/>
            <person name="Guigo R."/>
            <person name="Alvarado L."/>
            <person name="Berlin A."/>
            <person name="Borenstein D."/>
            <person name="Chen Z."/>
            <person name="Engels R."/>
            <person name="Freedman E."/>
            <person name="Gellesch M."/>
            <person name="Goldberg J."/>
            <person name="Griggs A."/>
            <person name="Gujja S."/>
            <person name="Heiman D."/>
            <person name="Hepburn T."/>
            <person name="Howarth C."/>
            <person name="Jen D."/>
            <person name="Larson L."/>
            <person name="Lewis B."/>
            <person name="Mehta T."/>
            <person name="Park D."/>
            <person name="Pearson M."/>
            <person name="Roberts A."/>
            <person name="Saif S."/>
            <person name="Shenoy N."/>
            <person name="Sisk P."/>
            <person name="Stolte C."/>
            <person name="Sykes S."/>
            <person name="Walk T."/>
            <person name="White J."/>
            <person name="Yandava C."/>
            <person name="Burger G."/>
            <person name="Gray M.W."/>
            <person name="Holland P.W.H."/>
            <person name="King N."/>
            <person name="Lang F.B.F."/>
            <person name="Roger A.J."/>
            <person name="Ruiz-Trillo I."/>
            <person name="Lander E."/>
            <person name="Nusbaum C."/>
        </authorList>
    </citation>
    <scope>NUCLEOTIDE SEQUENCE [LARGE SCALE GENOMIC DNA]</scope>
    <source>
        <strain evidence="8">ATCC 38327</strain>
    </source>
</reference>
<dbReference type="EMBL" id="GG745342">
    <property type="protein sequence ID" value="KNE63519.1"/>
    <property type="molecule type" value="Genomic_DNA"/>
</dbReference>
<dbReference type="PROSITE" id="PS50294">
    <property type="entry name" value="WD_REPEATS_REGION"/>
    <property type="match status" value="2"/>
</dbReference>
<keyword evidence="8" id="KW-1185">Reference proteome</keyword>
<dbReference type="Pfam" id="PF00400">
    <property type="entry name" value="WD40"/>
    <property type="match status" value="2"/>
</dbReference>
<dbReference type="eggNOG" id="KOG1446">
    <property type="taxonomic scope" value="Eukaryota"/>
</dbReference>
<dbReference type="InterPro" id="IPR036322">
    <property type="entry name" value="WD40_repeat_dom_sf"/>
</dbReference>
<comment type="subcellular location">
    <subcellularLocation>
        <location evidence="1">Nucleus</location>
    </subcellularLocation>
</comment>
<accession>A0A0L0SMC6</accession>
<dbReference type="PANTHER" id="PTHR19861">
    <property type="entry name" value="WD40 REPEAT PROTEIN SWD2"/>
    <property type="match status" value="1"/>
</dbReference>
<proteinExistence type="inferred from homology"/>
<dbReference type="Proteomes" id="UP000054350">
    <property type="component" value="Unassembled WGS sequence"/>
</dbReference>
<dbReference type="InterPro" id="IPR001680">
    <property type="entry name" value="WD40_rpt"/>
</dbReference>
<gene>
    <name evidence="7" type="ORF">AMAG_08640</name>
</gene>
<organism evidence="7 8">
    <name type="scientific">Allomyces macrogynus (strain ATCC 38327)</name>
    <name type="common">Allomyces javanicus var. macrogynus</name>
    <dbReference type="NCBI Taxonomy" id="578462"/>
    <lineage>
        <taxon>Eukaryota</taxon>
        <taxon>Fungi</taxon>
        <taxon>Fungi incertae sedis</taxon>
        <taxon>Blastocladiomycota</taxon>
        <taxon>Blastocladiomycetes</taxon>
        <taxon>Blastocladiales</taxon>
        <taxon>Blastocladiaceae</taxon>
        <taxon>Allomyces</taxon>
    </lineage>
</organism>
<evidence type="ECO:0000256" key="6">
    <source>
        <dbReference type="PROSITE-ProRule" id="PRU00221"/>
    </source>
</evidence>
<dbReference type="EMBL" id="GG745342">
    <property type="protein sequence ID" value="KNE63520.1"/>
    <property type="molecule type" value="Genomic_DNA"/>
</dbReference>
<dbReference type="STRING" id="578462.A0A0L0SMC6"/>
<protein>
    <submittedName>
        <fullName evidence="7">Uncharacterized protein</fullName>
    </submittedName>
</protein>
<evidence type="ECO:0000256" key="3">
    <source>
        <dbReference type="ARBA" id="ARBA00022574"/>
    </source>
</evidence>
<dbReference type="SMART" id="SM00320">
    <property type="entry name" value="WD40"/>
    <property type="match status" value="4"/>
</dbReference>
<evidence type="ECO:0000256" key="2">
    <source>
        <dbReference type="ARBA" id="ARBA00005616"/>
    </source>
</evidence>
<keyword evidence="3 6" id="KW-0853">WD repeat</keyword>
<evidence type="ECO:0000256" key="4">
    <source>
        <dbReference type="ARBA" id="ARBA00022737"/>
    </source>
</evidence>
<dbReference type="InterPro" id="IPR037867">
    <property type="entry name" value="Swd2/WDR82"/>
</dbReference>
<evidence type="ECO:0000313" key="8">
    <source>
        <dbReference type="Proteomes" id="UP000054350"/>
    </source>
</evidence>
<dbReference type="GO" id="GO:0048188">
    <property type="term" value="C:Set1C/COMPASS complex"/>
    <property type="evidence" value="ECO:0007669"/>
    <property type="project" value="TreeGrafter"/>
</dbReference>
<dbReference type="AlphaFoldDB" id="A0A0L0SMC6"/>
<evidence type="ECO:0000256" key="1">
    <source>
        <dbReference type="ARBA" id="ARBA00004123"/>
    </source>
</evidence>
<dbReference type="OrthoDB" id="27537at2759"/>
<dbReference type="InterPro" id="IPR015943">
    <property type="entry name" value="WD40/YVTN_repeat-like_dom_sf"/>
</dbReference>
<dbReference type="Gene3D" id="2.130.10.10">
    <property type="entry name" value="YVTN repeat-like/Quinoprotein amine dehydrogenase"/>
    <property type="match status" value="2"/>
</dbReference>
<reference evidence="7 8" key="1">
    <citation type="submission" date="2009-11" db="EMBL/GenBank/DDBJ databases">
        <title>Annotation of Allomyces macrogynus ATCC 38327.</title>
        <authorList>
            <consortium name="The Broad Institute Genome Sequencing Platform"/>
            <person name="Russ C."/>
            <person name="Cuomo C."/>
            <person name="Burger G."/>
            <person name="Gray M.W."/>
            <person name="Holland P.W.H."/>
            <person name="King N."/>
            <person name="Lang F.B.F."/>
            <person name="Roger A.J."/>
            <person name="Ruiz-Trillo I."/>
            <person name="Young S.K."/>
            <person name="Zeng Q."/>
            <person name="Gargeya S."/>
            <person name="Fitzgerald M."/>
            <person name="Haas B."/>
            <person name="Abouelleil A."/>
            <person name="Alvarado L."/>
            <person name="Arachchi H.M."/>
            <person name="Berlin A."/>
            <person name="Chapman S.B."/>
            <person name="Gearin G."/>
            <person name="Goldberg J."/>
            <person name="Griggs A."/>
            <person name="Gujja S."/>
            <person name="Hansen M."/>
            <person name="Heiman D."/>
            <person name="Howarth C."/>
            <person name="Larimer J."/>
            <person name="Lui A."/>
            <person name="MacDonald P.J.P."/>
            <person name="McCowen C."/>
            <person name="Montmayeur A."/>
            <person name="Murphy C."/>
            <person name="Neiman D."/>
            <person name="Pearson M."/>
            <person name="Priest M."/>
            <person name="Roberts A."/>
            <person name="Saif S."/>
            <person name="Shea T."/>
            <person name="Sisk P."/>
            <person name="Stolte C."/>
            <person name="Sykes S."/>
            <person name="Wortman J."/>
            <person name="Nusbaum C."/>
            <person name="Birren B."/>
        </authorList>
    </citation>
    <scope>NUCLEOTIDE SEQUENCE [LARGE SCALE GENOMIC DNA]</scope>
    <source>
        <strain evidence="7 8">ATCC 38327</strain>
    </source>
</reference>
<evidence type="ECO:0000256" key="5">
    <source>
        <dbReference type="ARBA" id="ARBA00023242"/>
    </source>
</evidence>
<keyword evidence="4" id="KW-0677">Repeat</keyword>
<dbReference type="VEuPathDB" id="FungiDB:AMAG_08640"/>
<dbReference type="OMA" id="KICVLNG"/>
<dbReference type="GO" id="GO:0016070">
    <property type="term" value="P:RNA metabolic process"/>
    <property type="evidence" value="ECO:0007669"/>
    <property type="project" value="UniProtKB-ARBA"/>
</dbReference>
<feature type="repeat" description="WD" evidence="6">
    <location>
        <begin position="27"/>
        <end position="59"/>
    </location>
</feature>
<comment type="similarity">
    <text evidence="2">Belongs to the WD repeat SWD2 family.</text>
</comment>
<evidence type="ECO:0000313" key="7">
    <source>
        <dbReference type="EMBL" id="KNE63520.1"/>
    </source>
</evidence>